<dbReference type="Pfam" id="PF13561">
    <property type="entry name" value="adh_short_C2"/>
    <property type="match status" value="1"/>
</dbReference>
<organism evidence="4 5">
    <name type="scientific">Ophiobolus disseminans</name>
    <dbReference type="NCBI Taxonomy" id="1469910"/>
    <lineage>
        <taxon>Eukaryota</taxon>
        <taxon>Fungi</taxon>
        <taxon>Dikarya</taxon>
        <taxon>Ascomycota</taxon>
        <taxon>Pezizomycotina</taxon>
        <taxon>Dothideomycetes</taxon>
        <taxon>Pleosporomycetidae</taxon>
        <taxon>Pleosporales</taxon>
        <taxon>Pleosporineae</taxon>
        <taxon>Phaeosphaeriaceae</taxon>
        <taxon>Ophiobolus</taxon>
    </lineage>
</organism>
<proteinExistence type="inferred from homology"/>
<dbReference type="InterPro" id="IPR002347">
    <property type="entry name" value="SDR_fam"/>
</dbReference>
<dbReference type="GO" id="GO:0016491">
    <property type="term" value="F:oxidoreductase activity"/>
    <property type="evidence" value="ECO:0007669"/>
    <property type="project" value="UniProtKB-KW"/>
</dbReference>
<dbReference type="CDD" id="cd05233">
    <property type="entry name" value="SDR_c"/>
    <property type="match status" value="1"/>
</dbReference>
<dbReference type="Proteomes" id="UP000799424">
    <property type="component" value="Unassembled WGS sequence"/>
</dbReference>
<accession>A0A6A6ZP32</accession>
<reference evidence="4" key="1">
    <citation type="journal article" date="2020" name="Stud. Mycol.">
        <title>101 Dothideomycetes genomes: a test case for predicting lifestyles and emergence of pathogens.</title>
        <authorList>
            <person name="Haridas S."/>
            <person name="Albert R."/>
            <person name="Binder M."/>
            <person name="Bloem J."/>
            <person name="Labutti K."/>
            <person name="Salamov A."/>
            <person name="Andreopoulos B."/>
            <person name="Baker S."/>
            <person name="Barry K."/>
            <person name="Bills G."/>
            <person name="Bluhm B."/>
            <person name="Cannon C."/>
            <person name="Castanera R."/>
            <person name="Culley D."/>
            <person name="Daum C."/>
            <person name="Ezra D."/>
            <person name="Gonzalez J."/>
            <person name="Henrissat B."/>
            <person name="Kuo A."/>
            <person name="Liang C."/>
            <person name="Lipzen A."/>
            <person name="Lutzoni F."/>
            <person name="Magnuson J."/>
            <person name="Mondo S."/>
            <person name="Nolan M."/>
            <person name="Ohm R."/>
            <person name="Pangilinan J."/>
            <person name="Park H.-J."/>
            <person name="Ramirez L."/>
            <person name="Alfaro M."/>
            <person name="Sun H."/>
            <person name="Tritt A."/>
            <person name="Yoshinaga Y."/>
            <person name="Zwiers L.-H."/>
            <person name="Turgeon B."/>
            <person name="Goodwin S."/>
            <person name="Spatafora J."/>
            <person name="Crous P."/>
            <person name="Grigoriev I."/>
        </authorList>
    </citation>
    <scope>NUCLEOTIDE SEQUENCE</scope>
    <source>
        <strain evidence="4">CBS 113818</strain>
    </source>
</reference>
<dbReference type="SUPFAM" id="SSF51735">
    <property type="entry name" value="NAD(P)-binding Rossmann-fold domains"/>
    <property type="match status" value="1"/>
</dbReference>
<dbReference type="AlphaFoldDB" id="A0A6A6ZP32"/>
<evidence type="ECO:0000313" key="5">
    <source>
        <dbReference type="Proteomes" id="UP000799424"/>
    </source>
</evidence>
<dbReference type="InterPro" id="IPR036291">
    <property type="entry name" value="NAD(P)-bd_dom_sf"/>
</dbReference>
<sequence length="270" mass="29033">MTSPYAVNPQPFAGKVIAVTGASRGTGLALTKYLLARGATVSMCATSSKNLEKAAAEINQEFPEAKDRYWTCVVDISKLETVKSWVEQTVAKFGKLDGCANVAAVEQREIFTITDLDPEYFAHLLNVNVVGTFNCLKEEMKVVKDGGSIVNVGSVTSNYGSIGVSAYVSAKHALIGLTKVAAFEGASRNIRVNSLCPGAINTEMMQKPFNSAAGSFILPKDQMPIILNREIAEPWEIAASIAFLLGDESKYVTKAAWYHDGGWVEGSYSS</sequence>
<dbReference type="Gene3D" id="3.40.50.720">
    <property type="entry name" value="NAD(P)-binding Rossmann-like Domain"/>
    <property type="match status" value="1"/>
</dbReference>
<evidence type="ECO:0000313" key="4">
    <source>
        <dbReference type="EMBL" id="KAF2822628.1"/>
    </source>
</evidence>
<evidence type="ECO:0000256" key="1">
    <source>
        <dbReference type="ARBA" id="ARBA00006484"/>
    </source>
</evidence>
<dbReference type="PRINTS" id="PR00080">
    <property type="entry name" value="SDRFAMILY"/>
</dbReference>
<evidence type="ECO:0000256" key="3">
    <source>
        <dbReference type="ARBA" id="ARBA00023002"/>
    </source>
</evidence>
<keyword evidence="3" id="KW-0560">Oxidoreductase</keyword>
<keyword evidence="2" id="KW-0521">NADP</keyword>
<dbReference type="OrthoDB" id="1669814at2759"/>
<dbReference type="PROSITE" id="PS00061">
    <property type="entry name" value="ADH_SHORT"/>
    <property type="match status" value="1"/>
</dbReference>
<name>A0A6A6ZP32_9PLEO</name>
<dbReference type="PANTHER" id="PTHR24321:SF8">
    <property type="entry name" value="ESTRADIOL 17-BETA-DEHYDROGENASE 8-RELATED"/>
    <property type="match status" value="1"/>
</dbReference>
<evidence type="ECO:0000256" key="2">
    <source>
        <dbReference type="ARBA" id="ARBA00022857"/>
    </source>
</evidence>
<dbReference type="PRINTS" id="PR00081">
    <property type="entry name" value="GDHRDH"/>
</dbReference>
<keyword evidence="5" id="KW-1185">Reference proteome</keyword>
<protein>
    <submittedName>
        <fullName evidence="4">NAD(P)-binding protein</fullName>
    </submittedName>
</protein>
<dbReference type="FunFam" id="3.40.50.720:FF:000084">
    <property type="entry name" value="Short-chain dehydrogenase reductase"/>
    <property type="match status" value="1"/>
</dbReference>
<dbReference type="PANTHER" id="PTHR24321">
    <property type="entry name" value="DEHYDROGENASES, SHORT CHAIN"/>
    <property type="match status" value="1"/>
</dbReference>
<comment type="similarity">
    <text evidence="1">Belongs to the short-chain dehydrogenases/reductases (SDR) family.</text>
</comment>
<dbReference type="EMBL" id="MU006234">
    <property type="protein sequence ID" value="KAF2822628.1"/>
    <property type="molecule type" value="Genomic_DNA"/>
</dbReference>
<gene>
    <name evidence="4" type="ORF">CC86DRAFT_448343</name>
</gene>
<dbReference type="InterPro" id="IPR020904">
    <property type="entry name" value="Sc_DH/Rdtase_CS"/>
</dbReference>